<keyword evidence="6" id="KW-0648">Protein biosynthesis</keyword>
<dbReference type="GO" id="GO:0005737">
    <property type="term" value="C:cytoplasm"/>
    <property type="evidence" value="ECO:0007669"/>
    <property type="project" value="InterPro"/>
</dbReference>
<dbReference type="PANTHER" id="PTHR43707:SF1">
    <property type="entry name" value="HISTIDINE--TRNA LIGASE, MITOCHONDRIAL-RELATED"/>
    <property type="match status" value="1"/>
</dbReference>
<evidence type="ECO:0000256" key="9">
    <source>
        <dbReference type="ARBA" id="ARBA00047639"/>
    </source>
</evidence>
<evidence type="ECO:0000256" key="10">
    <source>
        <dbReference type="SAM" id="MobiDB-lite"/>
    </source>
</evidence>
<dbReference type="GO" id="GO:0005524">
    <property type="term" value="F:ATP binding"/>
    <property type="evidence" value="ECO:0007669"/>
    <property type="project" value="UniProtKB-KW"/>
</dbReference>
<dbReference type="HAMAP" id="MF_00127">
    <property type="entry name" value="His_tRNA_synth"/>
    <property type="match status" value="1"/>
</dbReference>
<dbReference type="InterPro" id="IPR045864">
    <property type="entry name" value="aa-tRNA-synth_II/BPL/LPL"/>
</dbReference>
<evidence type="ECO:0000256" key="6">
    <source>
        <dbReference type="ARBA" id="ARBA00022917"/>
    </source>
</evidence>
<keyword evidence="4" id="KW-0547">Nucleotide-binding</keyword>
<evidence type="ECO:0000256" key="7">
    <source>
        <dbReference type="ARBA" id="ARBA00023146"/>
    </source>
</evidence>
<comment type="caution">
    <text evidence="12">The sequence shown here is derived from an EMBL/GenBank/DDBJ whole genome shotgun (WGS) entry which is preliminary data.</text>
</comment>
<reference evidence="12 13" key="1">
    <citation type="journal article" date="2014" name="Mol. Plant">
        <title>Chromosome Scale Genome Assembly and Transcriptome Profiling of Nannochloropsis gaditana in Nitrogen Depletion.</title>
        <authorList>
            <person name="Corteggiani Carpinelli E."/>
            <person name="Telatin A."/>
            <person name="Vitulo N."/>
            <person name="Forcato C."/>
            <person name="D'Angelo M."/>
            <person name="Schiavon R."/>
            <person name="Vezzi A."/>
            <person name="Giacometti G.M."/>
            <person name="Morosinotto T."/>
            <person name="Valle G."/>
        </authorList>
    </citation>
    <scope>NUCLEOTIDE SEQUENCE [LARGE SCALE GENOMIC DNA]</scope>
    <source>
        <strain evidence="12 13">B-31</strain>
    </source>
</reference>
<dbReference type="InterPro" id="IPR041715">
    <property type="entry name" value="HisRS-like_core"/>
</dbReference>
<evidence type="ECO:0000313" key="12">
    <source>
        <dbReference type="EMBL" id="EWM27084.1"/>
    </source>
</evidence>
<evidence type="ECO:0000256" key="4">
    <source>
        <dbReference type="ARBA" id="ARBA00022741"/>
    </source>
</evidence>
<dbReference type="OrthoDB" id="1906957at2759"/>
<name>W7U324_9STRA</name>
<evidence type="ECO:0000313" key="13">
    <source>
        <dbReference type="Proteomes" id="UP000019335"/>
    </source>
</evidence>
<evidence type="ECO:0000256" key="2">
    <source>
        <dbReference type="ARBA" id="ARBA00012815"/>
    </source>
</evidence>
<comment type="catalytic activity">
    <reaction evidence="9">
        <text>tRNA(His) + L-histidine + ATP = L-histidyl-tRNA(His) + AMP + diphosphate + H(+)</text>
        <dbReference type="Rhea" id="RHEA:17313"/>
        <dbReference type="Rhea" id="RHEA-COMP:9665"/>
        <dbReference type="Rhea" id="RHEA-COMP:9689"/>
        <dbReference type="ChEBI" id="CHEBI:15378"/>
        <dbReference type="ChEBI" id="CHEBI:30616"/>
        <dbReference type="ChEBI" id="CHEBI:33019"/>
        <dbReference type="ChEBI" id="CHEBI:57595"/>
        <dbReference type="ChEBI" id="CHEBI:78442"/>
        <dbReference type="ChEBI" id="CHEBI:78527"/>
        <dbReference type="ChEBI" id="CHEBI:456215"/>
        <dbReference type="EC" id="6.1.1.21"/>
    </reaction>
</comment>
<keyword evidence="5" id="KW-0067">ATP-binding</keyword>
<dbReference type="Pfam" id="PF03129">
    <property type="entry name" value="HGTP_anticodon"/>
    <property type="match status" value="1"/>
</dbReference>
<keyword evidence="7 12" id="KW-0030">Aminoacyl-tRNA synthetase</keyword>
<evidence type="ECO:0000259" key="11">
    <source>
        <dbReference type="PROSITE" id="PS50862"/>
    </source>
</evidence>
<evidence type="ECO:0000256" key="3">
    <source>
        <dbReference type="ARBA" id="ARBA00022598"/>
    </source>
</evidence>
<feature type="region of interest" description="Disordered" evidence="10">
    <location>
        <begin position="87"/>
        <end position="120"/>
    </location>
</feature>
<keyword evidence="3" id="KW-0436">Ligase</keyword>
<dbReference type="InterPro" id="IPR036621">
    <property type="entry name" value="Anticodon-bd_dom_sf"/>
</dbReference>
<dbReference type="InterPro" id="IPR015807">
    <property type="entry name" value="His-tRNA-ligase"/>
</dbReference>
<dbReference type="InterPro" id="IPR006195">
    <property type="entry name" value="aa-tRNA-synth_II"/>
</dbReference>
<evidence type="ECO:0000256" key="8">
    <source>
        <dbReference type="ARBA" id="ARBA00030619"/>
    </source>
</evidence>
<dbReference type="GO" id="GO:0006427">
    <property type="term" value="P:histidyl-tRNA aminoacylation"/>
    <property type="evidence" value="ECO:0007669"/>
    <property type="project" value="InterPro"/>
</dbReference>
<dbReference type="InterPro" id="IPR004516">
    <property type="entry name" value="HisRS/HisZ"/>
</dbReference>
<gene>
    <name evidence="12" type="ORF">Naga_100046g1</name>
</gene>
<evidence type="ECO:0000256" key="5">
    <source>
        <dbReference type="ARBA" id="ARBA00022840"/>
    </source>
</evidence>
<dbReference type="Gene3D" id="3.30.930.10">
    <property type="entry name" value="Bira Bifunctional Protein, Domain 2"/>
    <property type="match status" value="1"/>
</dbReference>
<evidence type="ECO:0000256" key="1">
    <source>
        <dbReference type="ARBA" id="ARBA00008226"/>
    </source>
</evidence>
<dbReference type="CDD" id="cd00859">
    <property type="entry name" value="HisRS_anticodon"/>
    <property type="match status" value="1"/>
</dbReference>
<feature type="domain" description="Aminoacyl-transfer RNA synthetases class-II family profile" evidence="11">
    <location>
        <begin position="117"/>
        <end position="439"/>
    </location>
</feature>
<dbReference type="Gene3D" id="3.40.50.800">
    <property type="entry name" value="Anticodon-binding domain"/>
    <property type="match status" value="1"/>
</dbReference>
<sequence length="553" mass="61220">MRSIGAKRLGSSTRTQDFTTLLAVFCVLMKVTTCRAWHYSGRIATSRQMLSGIGPLLRRKSFIIHPATSTKSRQHISITANAAAEGSRGSAAVAQDLKNSRETQKERQGKLDLNPPRGTRDFYPEDMRTRSWLFELWRQVARDHAFEEYDAPVLESEDLFVRKAGEEVTEQLYNFEDKGGRRVALRPEMTPSLARMVMAKRNGLVMPVKWFSFPQCWRYERMTRGRRREHYQWNMDVWGVSGVEAEAELLSAITTFFKRVGLTAEDVGIKVSSRGVLAEVLAALDVPDAKFSATCVLVDKLEKLPLEAIQGDLTALGLEESVVRRLLDVVQSRDFPSLETAIGAKSTALAQLRQLFEYARAYNFEEWLVLDASVVRGLAYYTGIVFEAFDRKGELRAICGGGRYDKLLETFGGEALPAVGFGFGDAVIMELLESKGLVPSLSLGLDALVFAMEAGLQGIAIRAATSLRAAGLTVDLQLEARKTKWALKHADRLGATYVVIVGPEEVAGCNVRVKEMATGQQHVVAIANLESWISATFTTTSPESAFADSVNRS</sequence>
<keyword evidence="13" id="KW-1185">Reference proteome</keyword>
<dbReference type="AlphaFoldDB" id="W7U324"/>
<dbReference type="SUPFAM" id="SSF52954">
    <property type="entry name" value="Class II aaRS ABD-related"/>
    <property type="match status" value="1"/>
</dbReference>
<dbReference type="SUPFAM" id="SSF55681">
    <property type="entry name" value="Class II aaRS and biotin synthetases"/>
    <property type="match status" value="1"/>
</dbReference>
<comment type="similarity">
    <text evidence="1">Belongs to the class-II aminoacyl-tRNA synthetase family.</text>
</comment>
<protein>
    <recommendedName>
        <fullName evidence="2">histidine--tRNA ligase</fullName>
        <ecNumber evidence="2">6.1.1.21</ecNumber>
    </recommendedName>
    <alternativeName>
        <fullName evidence="8">Histidyl-tRNA synthetase</fullName>
    </alternativeName>
</protein>
<dbReference type="NCBIfam" id="TIGR00442">
    <property type="entry name" value="hisS"/>
    <property type="match status" value="1"/>
</dbReference>
<dbReference type="PROSITE" id="PS50862">
    <property type="entry name" value="AA_TRNA_LIGASE_II"/>
    <property type="match status" value="1"/>
</dbReference>
<organism evidence="12 13">
    <name type="scientific">Nannochloropsis gaditana</name>
    <dbReference type="NCBI Taxonomy" id="72520"/>
    <lineage>
        <taxon>Eukaryota</taxon>
        <taxon>Sar</taxon>
        <taxon>Stramenopiles</taxon>
        <taxon>Ochrophyta</taxon>
        <taxon>Eustigmatophyceae</taxon>
        <taxon>Eustigmatales</taxon>
        <taxon>Monodopsidaceae</taxon>
        <taxon>Nannochloropsis</taxon>
    </lineage>
</organism>
<dbReference type="EC" id="6.1.1.21" evidence="2"/>
<proteinExistence type="inferred from homology"/>
<dbReference type="PANTHER" id="PTHR43707">
    <property type="entry name" value="HISTIDYL-TRNA SYNTHETASE"/>
    <property type="match status" value="1"/>
</dbReference>
<dbReference type="FunFam" id="3.30.930.10:FF:000054">
    <property type="entry name" value="Histidine--tRNA ligase chloroplastic/mitochondrial"/>
    <property type="match status" value="1"/>
</dbReference>
<feature type="compositionally biased region" description="Basic and acidic residues" evidence="10">
    <location>
        <begin position="98"/>
        <end position="110"/>
    </location>
</feature>
<dbReference type="Pfam" id="PF13393">
    <property type="entry name" value="tRNA-synt_His"/>
    <property type="match status" value="1"/>
</dbReference>
<dbReference type="InterPro" id="IPR033656">
    <property type="entry name" value="HisRS_anticodon"/>
</dbReference>
<accession>W7U324</accession>
<dbReference type="Proteomes" id="UP000019335">
    <property type="component" value="Chromosome 7"/>
</dbReference>
<dbReference type="EMBL" id="AZIL01000520">
    <property type="protein sequence ID" value="EWM27084.1"/>
    <property type="molecule type" value="Genomic_DNA"/>
</dbReference>
<dbReference type="CDD" id="cd00773">
    <property type="entry name" value="HisRS-like_core"/>
    <property type="match status" value="1"/>
</dbReference>
<dbReference type="InterPro" id="IPR004154">
    <property type="entry name" value="Anticodon-bd"/>
</dbReference>
<dbReference type="GO" id="GO:0004821">
    <property type="term" value="F:histidine-tRNA ligase activity"/>
    <property type="evidence" value="ECO:0007669"/>
    <property type="project" value="UniProtKB-EC"/>
</dbReference>